<name>A0ABY5L611_9SPHN</name>
<dbReference type="Pfam" id="PF00722">
    <property type="entry name" value="Glyco_hydro_16"/>
    <property type="match status" value="1"/>
</dbReference>
<dbReference type="CDD" id="cd08023">
    <property type="entry name" value="GH16_laminarinase_like"/>
    <property type="match status" value="1"/>
</dbReference>
<dbReference type="PANTHER" id="PTHR10963:SF60">
    <property type="entry name" value="GRAM-NEGATIVE BACTERIA-BINDING PROTEIN 1-RELATED"/>
    <property type="match status" value="1"/>
</dbReference>
<dbReference type="InterPro" id="IPR050546">
    <property type="entry name" value="Glycosyl_Hydrlase_16"/>
</dbReference>
<gene>
    <name evidence="3" type="ORF">NMP03_14640</name>
</gene>
<dbReference type="Proteomes" id="UP001058533">
    <property type="component" value="Chromosome"/>
</dbReference>
<reference evidence="3" key="1">
    <citation type="submission" date="2022-07" db="EMBL/GenBank/DDBJ databases">
        <title>Sphingomonas sp. nov., a novel bacterium isolated from the north slope of the Mount Everest.</title>
        <authorList>
            <person name="Cui X."/>
            <person name="Liu Y."/>
        </authorList>
    </citation>
    <scope>NUCLEOTIDE SEQUENCE</scope>
    <source>
        <strain evidence="3">S5-59</strain>
    </source>
</reference>
<dbReference type="GO" id="GO:0016787">
    <property type="term" value="F:hydrolase activity"/>
    <property type="evidence" value="ECO:0007669"/>
    <property type="project" value="UniProtKB-KW"/>
</dbReference>
<feature type="domain" description="GH16" evidence="2">
    <location>
        <begin position="188"/>
        <end position="414"/>
    </location>
</feature>
<evidence type="ECO:0000313" key="4">
    <source>
        <dbReference type="Proteomes" id="UP001058533"/>
    </source>
</evidence>
<dbReference type="InterPro" id="IPR038081">
    <property type="entry name" value="CalX-like_sf"/>
</dbReference>
<accession>A0ABY5L611</accession>
<organism evidence="3 4">
    <name type="scientific">Sphingomonas qomolangmaensis</name>
    <dbReference type="NCBI Taxonomy" id="2918765"/>
    <lineage>
        <taxon>Bacteria</taxon>
        <taxon>Pseudomonadati</taxon>
        <taxon>Pseudomonadota</taxon>
        <taxon>Alphaproteobacteria</taxon>
        <taxon>Sphingomonadales</taxon>
        <taxon>Sphingomonadaceae</taxon>
        <taxon>Sphingomonas</taxon>
    </lineage>
</organism>
<proteinExistence type="inferred from homology"/>
<dbReference type="Gene3D" id="2.60.120.200">
    <property type="match status" value="1"/>
</dbReference>
<sequence length="418" mass="45554">MAALAACRTDGSGAETTGEVIAPVASPSPVKEPTAIATPPPLSPPVAEAMSVQSDPLAGNAGLMVNETYVAAGMRSVDVPVCLKEVLPRQLTFDALTKNDTAKEGQDFVRTQVRGLNIPAGRTCTSVSIPIKADLANKKFDLTVSWSYNHPAVGGADYPIRGGSADAVKSMPAQPLLPSAGARNGRTLAWSSNFLEPVRPTSAPGSWRSRFPQHRLQVANREIAPNADPITDPGVDTHPIREGKRVIRAHHAPVREGGATYDYAASMMQSLDLHTGQYGYIEIRANISRAQGTIPAFWLLPKSLAWPPEIDIFEFGLNDDSRMKSTVHYIDSTKAKRMEGAFIPFVPDEEFHTYGLDWTPQWLITLVDGKEVHRRHNPFHEPMYIVVNVAVGGLAPAPKTVTPDWESTITLDRIEWWK</sequence>
<keyword evidence="4" id="KW-1185">Reference proteome</keyword>
<dbReference type="PROSITE" id="PS51762">
    <property type="entry name" value="GH16_2"/>
    <property type="match status" value="1"/>
</dbReference>
<evidence type="ECO:0000259" key="2">
    <source>
        <dbReference type="PROSITE" id="PS51762"/>
    </source>
</evidence>
<dbReference type="PANTHER" id="PTHR10963">
    <property type="entry name" value="GLYCOSYL HYDROLASE-RELATED"/>
    <property type="match status" value="1"/>
</dbReference>
<protein>
    <submittedName>
        <fullName evidence="3">Glycoside hydrolase family 16 protein</fullName>
    </submittedName>
</protein>
<dbReference type="Gene3D" id="2.60.40.2030">
    <property type="match status" value="1"/>
</dbReference>
<dbReference type="InterPro" id="IPR000757">
    <property type="entry name" value="Beta-glucanase-like"/>
</dbReference>
<evidence type="ECO:0000256" key="1">
    <source>
        <dbReference type="ARBA" id="ARBA00006865"/>
    </source>
</evidence>
<dbReference type="InterPro" id="IPR013320">
    <property type="entry name" value="ConA-like_dom_sf"/>
</dbReference>
<keyword evidence="3" id="KW-0378">Hydrolase</keyword>
<dbReference type="EMBL" id="CP101740">
    <property type="protein sequence ID" value="UUL82393.1"/>
    <property type="molecule type" value="Genomic_DNA"/>
</dbReference>
<evidence type="ECO:0000313" key="3">
    <source>
        <dbReference type="EMBL" id="UUL82393.1"/>
    </source>
</evidence>
<dbReference type="RefSeq" id="WP_256506214.1">
    <property type="nucleotide sequence ID" value="NZ_CP101740.1"/>
</dbReference>
<dbReference type="SUPFAM" id="SSF49899">
    <property type="entry name" value="Concanavalin A-like lectins/glucanases"/>
    <property type="match status" value="1"/>
</dbReference>
<comment type="similarity">
    <text evidence="1">Belongs to the glycosyl hydrolase 16 family.</text>
</comment>